<dbReference type="PROSITE" id="PS50878">
    <property type="entry name" value="RT_POL"/>
    <property type="match status" value="1"/>
</dbReference>
<protein>
    <recommendedName>
        <fullName evidence="1">Reverse transcriptase domain-containing protein</fullName>
    </recommendedName>
</protein>
<dbReference type="InterPro" id="IPR036397">
    <property type="entry name" value="RNaseH_sf"/>
</dbReference>
<dbReference type="InterPro" id="IPR043502">
    <property type="entry name" value="DNA/RNA_pol_sf"/>
</dbReference>
<organism evidence="2 3">
    <name type="scientific">Rubroshorea leprosula</name>
    <dbReference type="NCBI Taxonomy" id="152421"/>
    <lineage>
        <taxon>Eukaryota</taxon>
        <taxon>Viridiplantae</taxon>
        <taxon>Streptophyta</taxon>
        <taxon>Embryophyta</taxon>
        <taxon>Tracheophyta</taxon>
        <taxon>Spermatophyta</taxon>
        <taxon>Magnoliopsida</taxon>
        <taxon>eudicotyledons</taxon>
        <taxon>Gunneridae</taxon>
        <taxon>Pentapetalae</taxon>
        <taxon>rosids</taxon>
        <taxon>malvids</taxon>
        <taxon>Malvales</taxon>
        <taxon>Dipterocarpaceae</taxon>
        <taxon>Rubroshorea</taxon>
    </lineage>
</organism>
<dbReference type="GO" id="GO:0004523">
    <property type="term" value="F:RNA-DNA hybrid ribonuclease activity"/>
    <property type="evidence" value="ECO:0007669"/>
    <property type="project" value="InterPro"/>
</dbReference>
<dbReference type="EMBL" id="BPVZ01000077">
    <property type="protein sequence ID" value="GKV27872.1"/>
    <property type="molecule type" value="Genomic_DNA"/>
</dbReference>
<dbReference type="InterPro" id="IPR012337">
    <property type="entry name" value="RNaseH-like_sf"/>
</dbReference>
<evidence type="ECO:0000313" key="3">
    <source>
        <dbReference type="Proteomes" id="UP001054252"/>
    </source>
</evidence>
<sequence length="860" mass="98928">MGDLRPISLCNVIYRIIAKVLANRLKQVLSRVISVEQSAFLPGRQITDNVLVAFEALHYMNSRREQQRGWQAIKLDMSKAYDRVEWRYLEAVMVALGFDERWTGLIMQCVSTVEYEILLNGREAGRIVPTRGLRQGDPLSPYLFILCAEGLTSMIKDAENQRLLHGIRVCRRAPTISHLLFADDSLFFLRATVKEAEVVQQILKRYKEASGQVVNFHKSSILFSRNVQRRVQNQISQLLAVQEVEHHGRYLGLPTHIGRSKVDAFASLKGKFWARIKEWQEQSLSRAGRLVLIKSMLQSLPTYIMSIFKLPITLCKALESIMGRYWWGGGKDSHKIHWVEWRRLTRPKREGGLGFRSLHEFNMAMLAKQGWRLMREPNSLAARVLKAKYFRRTDFLHSREAYSASLTWKGIWEARYILQAGCRRRIGNGRSTRVWEDPWLPGSSCFNVVTPRANGCEVEWVSELIDDVTHSWRRELVYQLFSEYEAQLVLSIPLGWRSLEDDWVWQHTREGCYSVKSGYHVACHSHQNPQQPSSSAGEFRGQILWRLELPERIKVFLWSAYRDILPTKENLRKRRVDIDNYCPVCGEMAETGVHVLKDCQFARAVWLGSQLNLRAADMQVDSFAEFFDTVALTVDQRKLALFGVVCWSLWNNRNDILWESKRQQPQHVCEMAVRFLQEYGEAVRHKCGTRGGPRRGEIKWEPPDESHFKVNVDGALFQNSKEFGVGAVVRDCNGEVIAAMSCRRQGTLQVEAVEAYGLRGALQWAYELGLRKIIVECDCAVVVQWLGSQHAVLLSELGGVLADCKGLMDRFNECRVQHVRRAGNQVAHELARRAEYIAGDEFWVEEVPDPIKAFVLNDMA</sequence>
<dbReference type="Pfam" id="PF13966">
    <property type="entry name" value="zf-RVT"/>
    <property type="match status" value="1"/>
</dbReference>
<dbReference type="InterPro" id="IPR002156">
    <property type="entry name" value="RNaseH_domain"/>
</dbReference>
<evidence type="ECO:0000259" key="1">
    <source>
        <dbReference type="PROSITE" id="PS50878"/>
    </source>
</evidence>
<dbReference type="SUPFAM" id="SSF53098">
    <property type="entry name" value="Ribonuclease H-like"/>
    <property type="match status" value="1"/>
</dbReference>
<dbReference type="GO" id="GO:0003676">
    <property type="term" value="F:nucleic acid binding"/>
    <property type="evidence" value="ECO:0007669"/>
    <property type="project" value="InterPro"/>
</dbReference>
<dbReference type="InterPro" id="IPR044730">
    <property type="entry name" value="RNase_H-like_dom_plant"/>
</dbReference>
<proteinExistence type="predicted"/>
<accession>A0AAV5KTG8</accession>
<dbReference type="AlphaFoldDB" id="A0AAV5KTG8"/>
<dbReference type="InterPro" id="IPR000477">
    <property type="entry name" value="RT_dom"/>
</dbReference>
<dbReference type="Pfam" id="PF13456">
    <property type="entry name" value="RVT_3"/>
    <property type="match status" value="1"/>
</dbReference>
<keyword evidence="3" id="KW-1185">Reference proteome</keyword>
<gene>
    <name evidence="2" type="ORF">SLEP1_g36992</name>
</gene>
<reference evidence="2 3" key="1">
    <citation type="journal article" date="2021" name="Commun. Biol.">
        <title>The genome of Shorea leprosula (Dipterocarpaceae) highlights the ecological relevance of drought in aseasonal tropical rainforests.</title>
        <authorList>
            <person name="Ng K.K.S."/>
            <person name="Kobayashi M.J."/>
            <person name="Fawcett J.A."/>
            <person name="Hatakeyama M."/>
            <person name="Paape T."/>
            <person name="Ng C.H."/>
            <person name="Ang C.C."/>
            <person name="Tnah L.H."/>
            <person name="Lee C.T."/>
            <person name="Nishiyama T."/>
            <person name="Sese J."/>
            <person name="O'Brien M.J."/>
            <person name="Copetti D."/>
            <person name="Mohd Noor M.I."/>
            <person name="Ong R.C."/>
            <person name="Putra M."/>
            <person name="Sireger I.Z."/>
            <person name="Indrioko S."/>
            <person name="Kosugi Y."/>
            <person name="Izuno A."/>
            <person name="Isagi Y."/>
            <person name="Lee S.L."/>
            <person name="Shimizu K.K."/>
        </authorList>
    </citation>
    <scope>NUCLEOTIDE SEQUENCE [LARGE SCALE GENOMIC DNA]</scope>
    <source>
        <strain evidence="2">214</strain>
    </source>
</reference>
<dbReference type="Pfam" id="PF00078">
    <property type="entry name" value="RVT_1"/>
    <property type="match status" value="1"/>
</dbReference>
<dbReference type="Proteomes" id="UP001054252">
    <property type="component" value="Unassembled WGS sequence"/>
</dbReference>
<feature type="domain" description="Reverse transcriptase" evidence="1">
    <location>
        <begin position="1"/>
        <end position="255"/>
    </location>
</feature>
<evidence type="ECO:0000313" key="2">
    <source>
        <dbReference type="EMBL" id="GKV27872.1"/>
    </source>
</evidence>
<comment type="caution">
    <text evidence="2">The sequence shown here is derived from an EMBL/GenBank/DDBJ whole genome shotgun (WGS) entry which is preliminary data.</text>
</comment>
<dbReference type="InterPro" id="IPR026960">
    <property type="entry name" value="RVT-Znf"/>
</dbReference>
<dbReference type="PANTHER" id="PTHR33116:SF86">
    <property type="entry name" value="REVERSE TRANSCRIPTASE DOMAIN-CONTAINING PROTEIN"/>
    <property type="match status" value="1"/>
</dbReference>
<dbReference type="CDD" id="cd06222">
    <property type="entry name" value="RNase_H_like"/>
    <property type="match status" value="1"/>
</dbReference>
<name>A0AAV5KTG8_9ROSI</name>
<dbReference type="CDD" id="cd01650">
    <property type="entry name" value="RT_nLTR_like"/>
    <property type="match status" value="1"/>
</dbReference>
<dbReference type="PANTHER" id="PTHR33116">
    <property type="entry name" value="REVERSE TRANSCRIPTASE ZINC-BINDING DOMAIN-CONTAINING PROTEIN-RELATED-RELATED"/>
    <property type="match status" value="1"/>
</dbReference>
<dbReference type="SUPFAM" id="SSF56672">
    <property type="entry name" value="DNA/RNA polymerases"/>
    <property type="match status" value="1"/>
</dbReference>
<dbReference type="Gene3D" id="3.30.420.10">
    <property type="entry name" value="Ribonuclease H-like superfamily/Ribonuclease H"/>
    <property type="match status" value="1"/>
</dbReference>